<dbReference type="PANTHER" id="PTHR33121">
    <property type="entry name" value="CYCLIC DI-GMP PHOSPHODIESTERASE PDEF"/>
    <property type="match status" value="1"/>
</dbReference>
<proteinExistence type="predicted"/>
<dbReference type="PROSITE" id="PS50883">
    <property type="entry name" value="EAL"/>
    <property type="match status" value="1"/>
</dbReference>
<keyword evidence="4" id="KW-1185">Reference proteome</keyword>
<dbReference type="CDD" id="cd01948">
    <property type="entry name" value="EAL"/>
    <property type="match status" value="1"/>
</dbReference>
<dbReference type="STRING" id="1458426.SMCB_1167"/>
<dbReference type="InterPro" id="IPR001633">
    <property type="entry name" value="EAL_dom"/>
</dbReference>
<feature type="domain" description="EAL" evidence="1">
    <location>
        <begin position="12"/>
        <end position="264"/>
    </location>
</feature>
<evidence type="ECO:0000313" key="4">
    <source>
        <dbReference type="Proteomes" id="UP000066014"/>
    </source>
</evidence>
<dbReference type="Gene3D" id="3.20.20.450">
    <property type="entry name" value="EAL domain"/>
    <property type="match status" value="1"/>
</dbReference>
<dbReference type="GO" id="GO:0071111">
    <property type="term" value="F:cyclic-guanylate-specific phosphodiesterase activity"/>
    <property type="evidence" value="ECO:0007669"/>
    <property type="project" value="InterPro"/>
</dbReference>
<dbReference type="PROSITE" id="PS50887">
    <property type="entry name" value="GGDEF"/>
    <property type="match status" value="1"/>
</dbReference>
<dbReference type="Pfam" id="PF00563">
    <property type="entry name" value="EAL"/>
    <property type="match status" value="1"/>
</dbReference>
<dbReference type="SUPFAM" id="SSF55073">
    <property type="entry name" value="Nucleotide cyclase"/>
    <property type="match status" value="1"/>
</dbReference>
<dbReference type="SMART" id="SM00052">
    <property type="entry name" value="EAL"/>
    <property type="match status" value="1"/>
</dbReference>
<dbReference type="InterPro" id="IPR035919">
    <property type="entry name" value="EAL_sf"/>
</dbReference>
<dbReference type="SMART" id="SM00267">
    <property type="entry name" value="GGDEF"/>
    <property type="match status" value="1"/>
</dbReference>
<dbReference type="AlphaFoldDB" id="A0A060NPX8"/>
<evidence type="ECO:0000313" key="3">
    <source>
        <dbReference type="EMBL" id="BAO83395.1"/>
    </source>
</evidence>
<dbReference type="InterPro" id="IPR043128">
    <property type="entry name" value="Rev_trsase/Diguanyl_cyclase"/>
</dbReference>
<sequence>MRTHSDSDLLSGHGQICSIRELIDSAALQVHFQPVVDLAGVSVYAHEALARPPHGSPWIGPLELLASAQSENQTLEFELECLFRALWYWSRSARTGRLFLNVSASVLVQAAERQQIVRLFDHAQALGLSLSSLVLELTEHERVTDIGAILGVIERLRRHGGALALDDFGDGHSSLRLWSELHPEYVKIDKYFVSQVNQHSHKLQTVQALSRLAETFGSKLVAEGVETADELEILRDLGLSYAQGFYLGRPQASPAAAPLPDAERVLRSRQISVLPLQKQVSNRGLTARALLIEAPTVGAQASHELVADIFKQHKGLHALPLIEGERPVGLISRKTLQDLFLQIFFRDIYGNRPCRMHANPDPLLVDIHTPLENLTEILTSADQRYLTEGFVITEGGLYRGLGTGADLVRMVTEARIEAARHANPLTFLPGNIPITLHIQRLLDNQQDFIACYADLNQFKAFNDHYGYWRGDAMIRLQAECLQAVCDPRRDFIGHVGGDDFVLLLQSPDWKERLERAVQTFNGKAVNLFDPADQIAGGVRTEDRNGQLRFHPCTTVSLGVVKIAPGRYRDAESVANAAASAKHHAKQNRAGVYLLEQAPKLQAHAKADNRGS</sequence>
<dbReference type="HOGENOM" id="CLU_015702_2_1_4"/>
<gene>
    <name evidence="3" type="ORF">SMCB_1167</name>
</gene>
<dbReference type="SUPFAM" id="SSF54631">
    <property type="entry name" value="CBS-domain pair"/>
    <property type="match status" value="1"/>
</dbReference>
<accession>A0A060NPX8</accession>
<dbReference type="CDD" id="cd04598">
    <property type="entry name" value="CBS_pair_GGDEF_EAL"/>
    <property type="match status" value="1"/>
</dbReference>
<evidence type="ECO:0000259" key="2">
    <source>
        <dbReference type="PROSITE" id="PS50887"/>
    </source>
</evidence>
<reference evidence="3 4" key="1">
    <citation type="journal article" date="2014" name="Nat. Commun.">
        <title>Physiological and genomic features of highly alkaliphilic hydrogen-utilizing Betaproteobacteria from a continental serpentinizing site.</title>
        <authorList>
            <person name="Suzuki S."/>
            <person name="Kuenen J.G."/>
            <person name="Schipper K."/>
            <person name="van der Velde S."/>
            <person name="Ishii S."/>
            <person name="Wu A."/>
            <person name="Sorokin D.Y."/>
            <person name="Tenney A."/>
            <person name="Meng X.Y."/>
            <person name="Morrill P.L."/>
            <person name="Kamagata Y."/>
            <person name="Muyzer G."/>
            <person name="Nealson K.H."/>
        </authorList>
    </citation>
    <scope>NUCLEOTIDE SEQUENCE [LARGE SCALE GENOMIC DNA]</scope>
    <source>
        <strain evidence="3 4">B1</strain>
    </source>
</reference>
<dbReference type="InterPro" id="IPR046342">
    <property type="entry name" value="CBS_dom_sf"/>
</dbReference>
<dbReference type="PANTHER" id="PTHR33121:SF76">
    <property type="entry name" value="SIGNALING PROTEIN"/>
    <property type="match status" value="1"/>
</dbReference>
<dbReference type="Pfam" id="PF00990">
    <property type="entry name" value="GGDEF"/>
    <property type="match status" value="1"/>
</dbReference>
<protein>
    <submittedName>
        <fullName evidence="3">GGDEF domain protein</fullName>
    </submittedName>
</protein>
<dbReference type="NCBIfam" id="TIGR00254">
    <property type="entry name" value="GGDEF"/>
    <property type="match status" value="1"/>
</dbReference>
<dbReference type="Proteomes" id="UP000066014">
    <property type="component" value="Chromosome"/>
</dbReference>
<dbReference type="RefSeq" id="WP_045535731.1">
    <property type="nucleotide sequence ID" value="NZ_AP014569.1"/>
</dbReference>
<dbReference type="InterPro" id="IPR000160">
    <property type="entry name" value="GGDEF_dom"/>
</dbReference>
<dbReference type="KEGG" id="cbab:SMCB_1167"/>
<dbReference type="OrthoDB" id="9813903at2"/>
<evidence type="ECO:0000259" key="1">
    <source>
        <dbReference type="PROSITE" id="PS50883"/>
    </source>
</evidence>
<dbReference type="Gene3D" id="3.30.70.270">
    <property type="match status" value="1"/>
</dbReference>
<dbReference type="InterPro" id="IPR029787">
    <property type="entry name" value="Nucleotide_cyclase"/>
</dbReference>
<name>A0A060NPX8_9BURK</name>
<dbReference type="SUPFAM" id="SSF141868">
    <property type="entry name" value="EAL domain-like"/>
    <property type="match status" value="1"/>
</dbReference>
<organism evidence="3 4">
    <name type="scientific">Serpentinimonas maccroryi</name>
    <dbReference type="NCBI Taxonomy" id="1458426"/>
    <lineage>
        <taxon>Bacteria</taxon>
        <taxon>Pseudomonadati</taxon>
        <taxon>Pseudomonadota</taxon>
        <taxon>Betaproteobacteria</taxon>
        <taxon>Burkholderiales</taxon>
        <taxon>Comamonadaceae</taxon>
        <taxon>Serpentinimonas</taxon>
    </lineage>
</organism>
<feature type="domain" description="GGDEF" evidence="2">
    <location>
        <begin position="446"/>
        <end position="596"/>
    </location>
</feature>
<dbReference type="InterPro" id="IPR050706">
    <property type="entry name" value="Cyclic-di-GMP_PDE-like"/>
</dbReference>
<dbReference type="EMBL" id="AP014569">
    <property type="protein sequence ID" value="BAO83395.1"/>
    <property type="molecule type" value="Genomic_DNA"/>
</dbReference>